<gene>
    <name evidence="4" type="ORF">NK662_13765</name>
</gene>
<dbReference type="PANTHER" id="PTHR39183:SF1">
    <property type="entry name" value="SPORE COAT PROTEIN F-LIKE PROTEIN YHCQ"/>
    <property type="match status" value="1"/>
</dbReference>
<accession>A0AA42BQ84</accession>
<dbReference type="InterPro" id="IPR012851">
    <property type="entry name" value="Spore_coat_CotF-like"/>
</dbReference>
<keyword evidence="4" id="KW-0946">Virion</keyword>
<proteinExistence type="inferred from homology"/>
<comment type="subcellular location">
    <subcellularLocation>
        <location evidence="2">Spore coat</location>
    </subcellularLocation>
</comment>
<evidence type="ECO:0000256" key="3">
    <source>
        <dbReference type="ARBA" id="ARBA00024344"/>
    </source>
</evidence>
<organism evidence="4 5">
    <name type="scientific">Ectobacillus ponti</name>
    <dbReference type="NCBI Taxonomy" id="2961894"/>
    <lineage>
        <taxon>Bacteria</taxon>
        <taxon>Bacillati</taxon>
        <taxon>Bacillota</taxon>
        <taxon>Bacilli</taxon>
        <taxon>Bacillales</taxon>
        <taxon>Bacillaceae</taxon>
        <taxon>Ectobacillus</taxon>
    </lineage>
</organism>
<dbReference type="EMBL" id="JANCLT010000006">
    <property type="protein sequence ID" value="MCP8969597.1"/>
    <property type="molecule type" value="Genomic_DNA"/>
</dbReference>
<evidence type="ECO:0000313" key="5">
    <source>
        <dbReference type="Proteomes" id="UP001156102"/>
    </source>
</evidence>
<dbReference type="InterPro" id="IPR012347">
    <property type="entry name" value="Ferritin-like"/>
</dbReference>
<name>A0AA42BQ84_9BACI</name>
<evidence type="ECO:0000256" key="2">
    <source>
        <dbReference type="ARBA" id="ARBA00024325"/>
    </source>
</evidence>
<dbReference type="Gene3D" id="1.20.1260.10">
    <property type="match status" value="1"/>
</dbReference>
<dbReference type="AlphaFoldDB" id="A0AA42BQ84"/>
<dbReference type="GO" id="GO:0030435">
    <property type="term" value="P:sporulation resulting in formation of a cellular spore"/>
    <property type="evidence" value="ECO:0007669"/>
    <property type="project" value="UniProtKB-KW"/>
</dbReference>
<sequence length="157" mass="17476">MRTLAWHETLELGELIASQAHCLAKFKMVLPQIQDPELRSLYEFSIGALQGNLQELLGFLSSVEPARGGDMMPSITDSFYAGDLLGAAKTAVRNYAIAITETATPELREIFLKQLNAAVRWHEKVFTYMAQRGLYPAYDLGKLLQVDVTLAQNAINM</sequence>
<keyword evidence="4" id="KW-0167">Capsid protein</keyword>
<dbReference type="Proteomes" id="UP001156102">
    <property type="component" value="Unassembled WGS sequence"/>
</dbReference>
<keyword evidence="1" id="KW-0749">Sporulation</keyword>
<comment type="caution">
    <text evidence="4">The sequence shown here is derived from an EMBL/GenBank/DDBJ whole genome shotgun (WGS) entry which is preliminary data.</text>
</comment>
<evidence type="ECO:0000313" key="4">
    <source>
        <dbReference type="EMBL" id="MCP8969597.1"/>
    </source>
</evidence>
<reference evidence="4" key="1">
    <citation type="submission" date="2022-07" db="EMBL/GenBank/DDBJ databases">
        <authorList>
            <person name="Li W.-J."/>
            <person name="Deng Q.-Q."/>
        </authorList>
    </citation>
    <scope>NUCLEOTIDE SEQUENCE</scope>
    <source>
        <strain evidence="4">SYSU M60031</strain>
    </source>
</reference>
<dbReference type="PANTHER" id="PTHR39183">
    <property type="entry name" value="SPORE COAT PROTEIN F-LIKE PROTEIN YHCQ"/>
    <property type="match status" value="1"/>
</dbReference>
<comment type="similarity">
    <text evidence="3">Belongs to the CotF family.</text>
</comment>
<keyword evidence="5" id="KW-1185">Reference proteome</keyword>
<evidence type="ECO:0000256" key="1">
    <source>
        <dbReference type="ARBA" id="ARBA00022969"/>
    </source>
</evidence>
<dbReference type="Pfam" id="PF07875">
    <property type="entry name" value="Coat_F"/>
    <property type="match status" value="1"/>
</dbReference>
<dbReference type="RefSeq" id="WP_254759514.1">
    <property type="nucleotide sequence ID" value="NZ_JANCLT010000006.1"/>
</dbReference>
<protein>
    <submittedName>
        <fullName evidence="4">Spore coat protein</fullName>
    </submittedName>
</protein>